<dbReference type="EMBL" id="WBVT01000006">
    <property type="protein sequence ID" value="KAB7790897.1"/>
    <property type="molecule type" value="Genomic_DNA"/>
</dbReference>
<dbReference type="AlphaFoldDB" id="A0A6I1GNK9"/>
<accession>A0A6I1GNK9</accession>
<proteinExistence type="predicted"/>
<organism evidence="1 2">
    <name type="scientific">Bifidobacterium leontopitheci</name>
    <dbReference type="NCBI Taxonomy" id="2650774"/>
    <lineage>
        <taxon>Bacteria</taxon>
        <taxon>Bacillati</taxon>
        <taxon>Actinomycetota</taxon>
        <taxon>Actinomycetes</taxon>
        <taxon>Bifidobacteriales</taxon>
        <taxon>Bifidobacteriaceae</taxon>
        <taxon>Bifidobacterium</taxon>
    </lineage>
</organism>
<name>A0A6I1GNK9_9BIFI</name>
<evidence type="ECO:0000313" key="1">
    <source>
        <dbReference type="EMBL" id="KAB7790897.1"/>
    </source>
</evidence>
<dbReference type="RefSeq" id="WP_152233992.1">
    <property type="nucleotide sequence ID" value="NZ_WBVT01000006.1"/>
</dbReference>
<keyword evidence="2" id="KW-1185">Reference proteome</keyword>
<evidence type="ECO:0008006" key="3">
    <source>
        <dbReference type="Google" id="ProtNLM"/>
    </source>
</evidence>
<reference evidence="1 2" key="1">
    <citation type="submission" date="2019-09" db="EMBL/GenBank/DDBJ databases">
        <title>Characterization of the phylogenetic diversity of two novel species belonging to the genus Bifidobacterium: Bifidobacterium cebidarum sp. nov. and Bifidobacterium leontopitheci sp. nov.</title>
        <authorList>
            <person name="Lugli G.A."/>
            <person name="Duranti S."/>
            <person name="Milani C."/>
            <person name="Turroni F."/>
            <person name="Ventura M."/>
        </authorList>
    </citation>
    <scope>NUCLEOTIDE SEQUENCE [LARGE SCALE GENOMIC DNA]</scope>
    <source>
        <strain evidence="1 2">LMG 31471</strain>
    </source>
</reference>
<dbReference type="Proteomes" id="UP000441772">
    <property type="component" value="Unassembled WGS sequence"/>
</dbReference>
<gene>
    <name evidence="1" type="ORF">F7D09_0632</name>
</gene>
<comment type="caution">
    <text evidence="1">The sequence shown here is derived from an EMBL/GenBank/DDBJ whole genome shotgun (WGS) entry which is preliminary data.</text>
</comment>
<evidence type="ECO:0000313" key="2">
    <source>
        <dbReference type="Proteomes" id="UP000441772"/>
    </source>
</evidence>
<protein>
    <recommendedName>
        <fullName evidence="3">Helix-turn-helix domain-containing protein</fullName>
    </recommendedName>
</protein>
<sequence length="91" mass="9986">MNQTKSSVSNLKIGSAIALPVYTSVEAMQQLRCGRAYLNDLVRKGKVRVYKPTNRKTLYNRDDVLKVMGAPLNQRAYEQAAGIAAALAGEE</sequence>